<gene>
    <name evidence="2" type="ORF">IV45_GL000062</name>
</gene>
<evidence type="ECO:0000313" key="3">
    <source>
        <dbReference type="Proteomes" id="UP000050934"/>
    </source>
</evidence>
<keyword evidence="3" id="KW-1185">Reference proteome</keyword>
<dbReference type="EMBL" id="JQBW01000006">
    <property type="protein sequence ID" value="KRN59027.1"/>
    <property type="molecule type" value="Genomic_DNA"/>
</dbReference>
<evidence type="ECO:0008006" key="4">
    <source>
        <dbReference type="Google" id="ProtNLM"/>
    </source>
</evidence>
<evidence type="ECO:0000256" key="1">
    <source>
        <dbReference type="SAM" id="Phobius"/>
    </source>
</evidence>
<keyword evidence="1" id="KW-0472">Membrane</keyword>
<sequence length="295" mass="34132">MLKHKANAQQKKTYRLLIFTTIFLVLLAIPAYFWMQSSTRRAEQFKKSRMSPVIMVPGSSATKERFNTLVKMLNEDTKNKHSLLKLEVKNSGKITYSGKIRRGDREPIIVVGFENNHDGYNNIKKQAKMFDSAFNELSEEYKFNNFKAFGHSNGGLIWTYWLEHYYSDYKEHITIKRLMTVGSPYNFNETSTNNKTQMFSDFVDNRSKIPSNLSVISVIGTETYDSDGLVPEASVQAGKYIYQKQVKHFTTMTVTGEDAEHSDLPQNKQIVNLIEQYIMDYQNGKRNNPQNKPKN</sequence>
<keyword evidence="1" id="KW-1133">Transmembrane helix</keyword>
<reference evidence="2 3" key="1">
    <citation type="journal article" date="2015" name="Genome Announc.">
        <title>Expanding the biotechnology potential of lactobacilli through comparative genomics of 213 strains and associated genera.</title>
        <authorList>
            <person name="Sun Z."/>
            <person name="Harris H.M."/>
            <person name="McCann A."/>
            <person name="Guo C."/>
            <person name="Argimon S."/>
            <person name="Zhang W."/>
            <person name="Yang X."/>
            <person name="Jeffery I.B."/>
            <person name="Cooney J.C."/>
            <person name="Kagawa T.F."/>
            <person name="Liu W."/>
            <person name="Song Y."/>
            <person name="Salvetti E."/>
            <person name="Wrobel A."/>
            <person name="Rasinkangas P."/>
            <person name="Parkhill J."/>
            <person name="Rea M.C."/>
            <person name="O'Sullivan O."/>
            <person name="Ritari J."/>
            <person name="Douillard F.P."/>
            <person name="Paul Ross R."/>
            <person name="Yang R."/>
            <person name="Briner A.E."/>
            <person name="Felis G.E."/>
            <person name="de Vos W.M."/>
            <person name="Barrangou R."/>
            <person name="Klaenhammer T.R."/>
            <person name="Caufield P.W."/>
            <person name="Cui Y."/>
            <person name="Zhang H."/>
            <person name="O'Toole P.W."/>
        </authorList>
    </citation>
    <scope>NUCLEOTIDE SEQUENCE [LARGE SCALE GENOMIC DNA]</scope>
    <source>
        <strain evidence="2 3">DSM 17896</strain>
    </source>
</reference>
<keyword evidence="1" id="KW-0812">Transmembrane</keyword>
<dbReference type="InterPro" id="IPR029058">
    <property type="entry name" value="AB_hydrolase_fold"/>
</dbReference>
<dbReference type="Proteomes" id="UP000050934">
    <property type="component" value="Unassembled WGS sequence"/>
</dbReference>
<feature type="transmembrane region" description="Helical" evidence="1">
    <location>
        <begin position="16"/>
        <end position="35"/>
    </location>
</feature>
<dbReference type="PATRIC" id="fig|396268.3.peg.62"/>
<dbReference type="AlphaFoldDB" id="A0A0R2I1H6"/>
<organism evidence="2 3">
    <name type="scientific">Limosilactobacillus secaliphilus</name>
    <dbReference type="NCBI Taxonomy" id="396268"/>
    <lineage>
        <taxon>Bacteria</taxon>
        <taxon>Bacillati</taxon>
        <taxon>Bacillota</taxon>
        <taxon>Bacilli</taxon>
        <taxon>Lactobacillales</taxon>
        <taxon>Lactobacillaceae</taxon>
        <taxon>Limosilactobacillus</taxon>
    </lineage>
</organism>
<comment type="caution">
    <text evidence="2">The sequence shown here is derived from an EMBL/GenBank/DDBJ whole genome shotgun (WGS) entry which is preliminary data.</text>
</comment>
<protein>
    <recommendedName>
        <fullName evidence="4">Acyltransferase</fullName>
    </recommendedName>
</protein>
<evidence type="ECO:0000313" key="2">
    <source>
        <dbReference type="EMBL" id="KRN59027.1"/>
    </source>
</evidence>
<dbReference type="SUPFAM" id="SSF53474">
    <property type="entry name" value="alpha/beta-Hydrolases"/>
    <property type="match status" value="1"/>
</dbReference>
<dbReference type="InterPro" id="IPR010315">
    <property type="entry name" value="DUF915_hydro-like"/>
</dbReference>
<dbReference type="Pfam" id="PF06028">
    <property type="entry name" value="DUF915"/>
    <property type="match status" value="1"/>
</dbReference>
<dbReference type="STRING" id="396268.IV45_GL000062"/>
<proteinExistence type="predicted"/>
<dbReference type="Gene3D" id="3.40.50.1820">
    <property type="entry name" value="alpha/beta hydrolase"/>
    <property type="match status" value="1"/>
</dbReference>
<accession>A0A0R2I1H6</accession>
<name>A0A0R2I1H6_9LACO</name>